<proteinExistence type="predicted"/>
<evidence type="ECO:0000313" key="2">
    <source>
        <dbReference type="Proteomes" id="UP001163882"/>
    </source>
</evidence>
<gene>
    <name evidence="1" type="ORF">OF122_06795</name>
</gene>
<name>A0ABY6IS49_9HYPH</name>
<organism evidence="1 2">
    <name type="scientific">Pelagibacterium flavum</name>
    <dbReference type="NCBI Taxonomy" id="2984530"/>
    <lineage>
        <taxon>Bacteria</taxon>
        <taxon>Pseudomonadati</taxon>
        <taxon>Pseudomonadota</taxon>
        <taxon>Alphaproteobacteria</taxon>
        <taxon>Hyphomicrobiales</taxon>
        <taxon>Devosiaceae</taxon>
        <taxon>Pelagibacterium</taxon>
    </lineage>
</organism>
<dbReference type="EMBL" id="CP107716">
    <property type="protein sequence ID" value="UYQ73457.1"/>
    <property type="molecule type" value="Genomic_DNA"/>
</dbReference>
<dbReference type="Proteomes" id="UP001163882">
    <property type="component" value="Chromosome"/>
</dbReference>
<protein>
    <submittedName>
        <fullName evidence="1">Uncharacterized protein</fullName>
    </submittedName>
</protein>
<evidence type="ECO:0000313" key="1">
    <source>
        <dbReference type="EMBL" id="UYQ73457.1"/>
    </source>
</evidence>
<reference evidence="1" key="1">
    <citation type="submission" date="2022-10" db="EMBL/GenBank/DDBJ databases">
        <title>YIM 151497 complete genome.</title>
        <authorList>
            <person name="Chen X."/>
        </authorList>
    </citation>
    <scope>NUCLEOTIDE SEQUENCE</scope>
    <source>
        <strain evidence="1">YIM 151497</strain>
    </source>
</reference>
<keyword evidence="2" id="KW-1185">Reference proteome</keyword>
<accession>A0ABY6IS49</accession>
<dbReference type="RefSeq" id="WP_264227040.1">
    <property type="nucleotide sequence ID" value="NZ_CP107716.1"/>
</dbReference>
<sequence length="195" mass="21184">MNSAREEFLKIAHAALAGDPLLPTLGVEGDGPDFRYSVDQGPLPSKLAGTEFSPAPPFARDDLLKVLATATRSRWQRGQLPTQVNLDDLSSYFKACRVSLAVDPGWFDLLFSVFHLAVGLGAANRWETLQVKEKYGTLRIYYEAEPDVVDGLDRIIEAAEHLSGHICEKCGAPGELRPGGYVRTLCDEHAGGSNG</sequence>